<comment type="function">
    <text evidence="12">Required for formation of the rod structure in the basal body of the flagellar apparatus. Together with FliI and FliH, may constitute the export apparatus of flagellin.</text>
</comment>
<dbReference type="GO" id="GO:0009306">
    <property type="term" value="P:protein secretion"/>
    <property type="evidence" value="ECO:0007669"/>
    <property type="project" value="InterPro"/>
</dbReference>
<feature type="transmembrane region" description="Helical" evidence="12">
    <location>
        <begin position="40"/>
        <end position="61"/>
    </location>
</feature>
<evidence type="ECO:0000256" key="5">
    <source>
        <dbReference type="ARBA" id="ARBA00022475"/>
    </source>
</evidence>
<keyword evidence="11 12" id="KW-1006">Bacterial flagellum protein export</keyword>
<evidence type="ECO:0000256" key="3">
    <source>
        <dbReference type="ARBA" id="ARBA00021622"/>
    </source>
</evidence>
<dbReference type="PANTHER" id="PTHR30531">
    <property type="entry name" value="FLAGELLAR BIOSYNTHETIC PROTEIN FLHB"/>
    <property type="match status" value="1"/>
</dbReference>
<dbReference type="InterPro" id="IPR029025">
    <property type="entry name" value="T3SS_substrate_exporter_C"/>
</dbReference>
<keyword evidence="13" id="KW-0966">Cell projection</keyword>
<organism evidence="13 14">
    <name type="scientific">Caldisalinibacter kiritimatiensis</name>
    <dbReference type="NCBI Taxonomy" id="1304284"/>
    <lineage>
        <taxon>Bacteria</taxon>
        <taxon>Bacillati</taxon>
        <taxon>Bacillota</taxon>
        <taxon>Tissierellia</taxon>
        <taxon>Tissierellales</taxon>
        <taxon>Thermohalobacteraceae</taxon>
        <taxon>Caldisalinibacter</taxon>
    </lineage>
</organism>
<dbReference type="PRINTS" id="PR00950">
    <property type="entry name" value="TYPE3IMSPROT"/>
</dbReference>
<dbReference type="SUPFAM" id="SSF160544">
    <property type="entry name" value="EscU C-terminal domain-like"/>
    <property type="match status" value="1"/>
</dbReference>
<evidence type="ECO:0000256" key="9">
    <source>
        <dbReference type="ARBA" id="ARBA00022989"/>
    </source>
</evidence>
<dbReference type="Pfam" id="PF01312">
    <property type="entry name" value="Bac_export_2"/>
    <property type="match status" value="1"/>
</dbReference>
<feature type="transmembrane region" description="Helical" evidence="12">
    <location>
        <begin position="102"/>
        <end position="126"/>
    </location>
</feature>
<dbReference type="GO" id="GO:0005886">
    <property type="term" value="C:plasma membrane"/>
    <property type="evidence" value="ECO:0007669"/>
    <property type="project" value="UniProtKB-SubCell"/>
</dbReference>
<dbReference type="EMBL" id="ARZA01000250">
    <property type="protein sequence ID" value="EOC99722.1"/>
    <property type="molecule type" value="Genomic_DNA"/>
</dbReference>
<protein>
    <recommendedName>
        <fullName evidence="3 12">Flagellar biosynthetic protein FlhB</fullName>
    </recommendedName>
</protein>
<keyword evidence="14" id="KW-1185">Reference proteome</keyword>
<evidence type="ECO:0000256" key="4">
    <source>
        <dbReference type="ARBA" id="ARBA00022448"/>
    </source>
</evidence>
<dbReference type="PATRIC" id="fig|1304284.3.peg.2203"/>
<dbReference type="OrthoDB" id="9807950at2"/>
<proteinExistence type="inferred from homology"/>
<evidence type="ECO:0000256" key="7">
    <source>
        <dbReference type="ARBA" id="ARBA00022795"/>
    </source>
</evidence>
<dbReference type="STRING" id="1304284.L21TH_2252"/>
<keyword evidence="10 12" id="KW-0472">Membrane</keyword>
<evidence type="ECO:0000256" key="10">
    <source>
        <dbReference type="ARBA" id="ARBA00023136"/>
    </source>
</evidence>
<keyword evidence="4 12" id="KW-0813">Transport</keyword>
<feature type="transmembrane region" description="Helical" evidence="12">
    <location>
        <begin position="159"/>
        <end position="178"/>
    </location>
</feature>
<dbReference type="AlphaFoldDB" id="R1ARD6"/>
<keyword evidence="6 12" id="KW-0812">Transmembrane</keyword>
<dbReference type="RefSeq" id="WP_006316260.1">
    <property type="nucleotide sequence ID" value="NZ_ARZA01000250.1"/>
</dbReference>
<keyword evidence="13" id="KW-0969">Cilium</keyword>
<keyword evidence="5 12" id="KW-1003">Cell membrane</keyword>
<sequence length="361" mass="41208">MEYLRIDIQLFADEEKTEKPTPKKRKEAREKGQIAQSREVNSAFVLLFVFIGMKIFGSYMFENLIKYTNKVFTYYTSIGDIYNYKGIQKIFKELLLVVAKTVAPIVLIALSIGLAASYAQVGFLFTTKTLEVKLNRLNPIEGFKRILSKRALVELLKSIIKIFVIAYIIYAYVVNHIGAVKNLFSMKIEGIVKFIADISFHIGIRAGIVLAILAILDYGYQRWENEKNLKMSKKEVKEEHKQTEGDPQIKSKIKEKQRQMAMSRMMEEVPNADVIITNPTHYAIALKYDTTVYDAPYVVAKGKDLIAQNIKKAAKEASVPIVEDKLLARTLYKSVDIGEMIPEELYQSVAEILAYVYSLQQ</sequence>
<dbReference type="PANTHER" id="PTHR30531:SF12">
    <property type="entry name" value="FLAGELLAR BIOSYNTHETIC PROTEIN FLHB"/>
    <property type="match status" value="1"/>
</dbReference>
<evidence type="ECO:0000256" key="8">
    <source>
        <dbReference type="ARBA" id="ARBA00022927"/>
    </source>
</evidence>
<evidence type="ECO:0000313" key="13">
    <source>
        <dbReference type="EMBL" id="EOC99722.1"/>
    </source>
</evidence>
<dbReference type="NCBIfam" id="TIGR00328">
    <property type="entry name" value="flhB"/>
    <property type="match status" value="1"/>
</dbReference>
<comment type="subcellular location">
    <subcellularLocation>
        <location evidence="1">Cell membrane</location>
        <topology evidence="1">Multi-pass membrane protein</topology>
    </subcellularLocation>
</comment>
<comment type="similarity">
    <text evidence="2 12">Belongs to the type III secretion exporter family.</text>
</comment>
<dbReference type="GO" id="GO:0044780">
    <property type="term" value="P:bacterial-type flagellum assembly"/>
    <property type="evidence" value="ECO:0007669"/>
    <property type="project" value="InterPro"/>
</dbReference>
<evidence type="ECO:0000256" key="11">
    <source>
        <dbReference type="ARBA" id="ARBA00023225"/>
    </source>
</evidence>
<evidence type="ECO:0000256" key="12">
    <source>
        <dbReference type="RuleBase" id="RU364091"/>
    </source>
</evidence>
<dbReference type="InterPro" id="IPR006136">
    <property type="entry name" value="FlhB"/>
</dbReference>
<dbReference type="InterPro" id="IPR006135">
    <property type="entry name" value="T3SS_substrate_exporter"/>
</dbReference>
<accession>R1ARD6</accession>
<name>R1ARD6_9FIRM</name>
<reference evidence="13 14" key="1">
    <citation type="journal article" date="2015" name="Geomicrobiol. J.">
        <title>Caldisalinibacter kiritimatiensis gen. nov., sp. nov., a moderately thermohalophilic thiosulfate-reducing bacterium from a hypersaline microbial mat.</title>
        <authorList>
            <person name="Ben Hania W."/>
            <person name="Joseph M."/>
            <person name="Fiebig A."/>
            <person name="Bunk B."/>
            <person name="Klenk H.-P."/>
            <person name="Fardeau M.-L."/>
            <person name="Spring S."/>
        </authorList>
    </citation>
    <scope>NUCLEOTIDE SEQUENCE [LARGE SCALE GENOMIC DNA]</scope>
    <source>
        <strain evidence="13 14">L21-TH-D2</strain>
    </source>
</reference>
<comment type="caution">
    <text evidence="13">The sequence shown here is derived from an EMBL/GenBank/DDBJ whole genome shotgun (WGS) entry which is preliminary data.</text>
</comment>
<keyword evidence="13" id="KW-0282">Flagellum</keyword>
<evidence type="ECO:0000256" key="1">
    <source>
        <dbReference type="ARBA" id="ARBA00004651"/>
    </source>
</evidence>
<keyword evidence="7 12" id="KW-1005">Bacterial flagellum biogenesis</keyword>
<feature type="transmembrane region" description="Helical" evidence="12">
    <location>
        <begin position="198"/>
        <end position="220"/>
    </location>
</feature>
<gene>
    <name evidence="12" type="primary">flhB</name>
    <name evidence="13" type="ORF">L21TH_2252</name>
</gene>
<keyword evidence="8 12" id="KW-0653">Protein transport</keyword>
<evidence type="ECO:0000313" key="14">
    <source>
        <dbReference type="Proteomes" id="UP000013378"/>
    </source>
</evidence>
<dbReference type="Gene3D" id="6.10.250.2080">
    <property type="match status" value="1"/>
</dbReference>
<dbReference type="Gene3D" id="3.40.1690.10">
    <property type="entry name" value="secretion proteins EscU"/>
    <property type="match status" value="1"/>
</dbReference>
<evidence type="ECO:0000256" key="6">
    <source>
        <dbReference type="ARBA" id="ARBA00022692"/>
    </source>
</evidence>
<dbReference type="eggNOG" id="COG1377">
    <property type="taxonomic scope" value="Bacteria"/>
</dbReference>
<keyword evidence="9 12" id="KW-1133">Transmembrane helix</keyword>
<evidence type="ECO:0000256" key="2">
    <source>
        <dbReference type="ARBA" id="ARBA00010690"/>
    </source>
</evidence>
<dbReference type="Proteomes" id="UP000013378">
    <property type="component" value="Unassembled WGS sequence"/>
</dbReference>